<dbReference type="EMBL" id="CAADFP010000029">
    <property type="protein sequence ID" value="VFK26048.1"/>
    <property type="molecule type" value="Genomic_DNA"/>
</dbReference>
<gene>
    <name evidence="1" type="ORF">BECKLPF1236A_GA0070988_1003014</name>
    <name evidence="2" type="ORF">BECKLPF1236C_GA0070990_1002914</name>
</gene>
<proteinExistence type="predicted"/>
<name>A0A450X9V5_9GAMM</name>
<protein>
    <submittedName>
        <fullName evidence="2">Uncharacterized protein</fullName>
    </submittedName>
</protein>
<organism evidence="2">
    <name type="scientific">Candidatus Kentrum sp. LPFa</name>
    <dbReference type="NCBI Taxonomy" id="2126335"/>
    <lineage>
        <taxon>Bacteria</taxon>
        <taxon>Pseudomonadati</taxon>
        <taxon>Pseudomonadota</taxon>
        <taxon>Gammaproteobacteria</taxon>
        <taxon>Candidatus Kentrum</taxon>
    </lineage>
</organism>
<dbReference type="AlphaFoldDB" id="A0A450X9V5"/>
<accession>A0A450X9V5</accession>
<dbReference type="EMBL" id="CAADFM010000030">
    <property type="protein sequence ID" value="VFK09988.1"/>
    <property type="molecule type" value="Genomic_DNA"/>
</dbReference>
<sequence>MVLDASSQFFFGTEPGTTAFLPGVVSKDGAKVSWDYHVFGRDGPYSLPRQQECWFVINHRDTSEEEGAASYVAVKMILFRDYEFNEPLRIYRNKGWIRKDSNINAEKIVEKNLSKSVNKFLELHGGENLSKLDEFLGIKWYAIARGSEEFSWDKRPYWENDFSKISDGKNRFISRFESGGAVGEFFSHQSYLLRFRSMHKKDTKRPLIFHFDCLNADHVWLQTLSPTLDSHQYYLTIQEK</sequence>
<evidence type="ECO:0000313" key="1">
    <source>
        <dbReference type="EMBL" id="VFK09988.1"/>
    </source>
</evidence>
<evidence type="ECO:0000313" key="2">
    <source>
        <dbReference type="EMBL" id="VFK26048.1"/>
    </source>
</evidence>
<reference evidence="2" key="1">
    <citation type="submission" date="2019-02" db="EMBL/GenBank/DDBJ databases">
        <authorList>
            <person name="Gruber-Vodicka R. H."/>
            <person name="Seah K. B. B."/>
        </authorList>
    </citation>
    <scope>NUCLEOTIDE SEQUENCE</scope>
    <source>
        <strain evidence="1">BECK_S312</strain>
        <strain evidence="2">BECK_S426</strain>
    </source>
</reference>